<evidence type="ECO:0000256" key="1">
    <source>
        <dbReference type="SAM" id="Phobius"/>
    </source>
</evidence>
<keyword evidence="1" id="KW-0472">Membrane</keyword>
<dbReference type="Gene3D" id="2.50.20.20">
    <property type="match status" value="1"/>
</dbReference>
<reference evidence="2 3" key="1">
    <citation type="journal article" date="2015" name="Nature">
        <title>rRNA introns, odd ribosomes, and small enigmatic genomes across a large radiation of phyla.</title>
        <authorList>
            <person name="Brown C.T."/>
            <person name="Hug L.A."/>
            <person name="Thomas B.C."/>
            <person name="Sharon I."/>
            <person name="Castelle C.J."/>
            <person name="Singh A."/>
            <person name="Wilkins M.J."/>
            <person name="Williams K.H."/>
            <person name="Banfield J.F."/>
        </authorList>
    </citation>
    <scope>NUCLEOTIDE SEQUENCE [LARGE SCALE GENOMIC DNA]</scope>
</reference>
<name>A0A0G1PE19_9BACT</name>
<dbReference type="AlphaFoldDB" id="A0A0G1PE19"/>
<feature type="non-terminal residue" evidence="2">
    <location>
        <position position="380"/>
    </location>
</feature>
<accession>A0A0G1PE19</accession>
<evidence type="ECO:0000313" key="3">
    <source>
        <dbReference type="Proteomes" id="UP000034705"/>
    </source>
</evidence>
<dbReference type="Proteomes" id="UP000034705">
    <property type="component" value="Unassembled WGS sequence"/>
</dbReference>
<sequence>MNEQLPSTPTITIPPIVSHPLFSQTPRKKSRWWMGVVGLLVVAGFGASGWFLYRALIPTPEEVLARMLGNLPAIKTFHIETLLAPIEGEDIFSKKMLELVPSGADLSRDVIDVEVSMAGDVEIGNLFENDMRFFVSLSISALREGVREVLLATDVIEDQGVTYSRVSAMNMSAGEAFDADQMFDVMFESFLNQWIGGTDDLTEELQTKIEDIRAEKMAAEPLTDAHLLRLRETWEASTVFSISKMYEKEIVNGEEAYHYGLMFDAGAWDDVLDRCEEILADTYLGSEDGTWSEDLRPYVLENTEVWISTSRYLPLRVTTTLFDTEKDSRTHVDISLSAYGDPVVITAPTDAITSMEMLKQMLTAMGEYMKEDSDGDGLTN</sequence>
<comment type="caution">
    <text evidence="2">The sequence shown here is derived from an EMBL/GenBank/DDBJ whole genome shotgun (WGS) entry which is preliminary data.</text>
</comment>
<keyword evidence="1" id="KW-0812">Transmembrane</keyword>
<proteinExistence type="predicted"/>
<keyword evidence="1" id="KW-1133">Transmembrane helix</keyword>
<gene>
    <name evidence="2" type="ORF">UX45_C0032G0001</name>
</gene>
<feature type="transmembrane region" description="Helical" evidence="1">
    <location>
        <begin position="32"/>
        <end position="53"/>
    </location>
</feature>
<protein>
    <submittedName>
        <fullName evidence="2">Uncharacterized protein</fullName>
    </submittedName>
</protein>
<organism evidence="2 3">
    <name type="scientific">Candidatus Uhrbacteria bacterium GW2011_GWF2_46_218</name>
    <dbReference type="NCBI Taxonomy" id="1619001"/>
    <lineage>
        <taxon>Bacteria</taxon>
        <taxon>Candidatus Uhriibacteriota</taxon>
    </lineage>
</organism>
<evidence type="ECO:0000313" key="2">
    <source>
        <dbReference type="EMBL" id="KKU30907.1"/>
    </source>
</evidence>
<dbReference type="EMBL" id="LCMG01000032">
    <property type="protein sequence ID" value="KKU30907.1"/>
    <property type="molecule type" value="Genomic_DNA"/>
</dbReference>